<evidence type="ECO:0000259" key="11">
    <source>
        <dbReference type="PROSITE" id="PS51645"/>
    </source>
</evidence>
<dbReference type="Gene3D" id="3.40.50.620">
    <property type="entry name" value="HUPs"/>
    <property type="match status" value="1"/>
</dbReference>
<dbReference type="SUPFAM" id="SSF52425">
    <property type="entry name" value="Cryptochrome/photolyase, N-terminal domain"/>
    <property type="match status" value="1"/>
</dbReference>
<feature type="site" description="Electron transfer via tryptophanyl radical" evidence="9">
    <location>
        <position position="363"/>
    </location>
</feature>
<dbReference type="PROSITE" id="PS00394">
    <property type="entry name" value="DNA_PHOTOLYASES_1_1"/>
    <property type="match status" value="1"/>
</dbReference>
<keyword evidence="5 8" id="KW-0274">FAD</keyword>
<dbReference type="Pfam" id="PF00875">
    <property type="entry name" value="DNA_photolyase"/>
    <property type="match status" value="1"/>
</dbReference>
<dbReference type="RefSeq" id="WP_138087882.1">
    <property type="nucleotide sequence ID" value="NZ_VAUV01000015.1"/>
</dbReference>
<comment type="similarity">
    <text evidence="10">Belongs to the DNA photolyase family.</text>
</comment>
<evidence type="ECO:0000256" key="7">
    <source>
        <dbReference type="ARBA" id="ARBA00033999"/>
    </source>
</evidence>
<dbReference type="PROSITE" id="PS51645">
    <property type="entry name" value="PHR_CRY_ALPHA_BETA"/>
    <property type="match status" value="1"/>
</dbReference>
<dbReference type="Gene3D" id="1.10.579.10">
    <property type="entry name" value="DNA Cyclobutane Dipyrimidine Photolyase, subunit A, domain 3"/>
    <property type="match status" value="1"/>
</dbReference>
<dbReference type="Proteomes" id="UP000306196">
    <property type="component" value="Unassembled WGS sequence"/>
</dbReference>
<dbReference type="InterPro" id="IPR036134">
    <property type="entry name" value="Crypto/Photolyase_FAD-like_sf"/>
</dbReference>
<protein>
    <recommendedName>
        <fullName evidence="3">Deoxyribodipyrimidine photo-lyase</fullName>
        <ecNumber evidence="2">4.1.99.3</ecNumber>
    </recommendedName>
</protein>
<comment type="caution">
    <text evidence="12">The sequence shown here is derived from an EMBL/GenBank/DDBJ whole genome shotgun (WGS) entry which is preliminary data.</text>
</comment>
<evidence type="ECO:0000256" key="8">
    <source>
        <dbReference type="PIRSR" id="PIRSR602081-1"/>
    </source>
</evidence>
<proteinExistence type="inferred from homology"/>
<dbReference type="EMBL" id="VAUV01000015">
    <property type="protein sequence ID" value="TLD69196.1"/>
    <property type="molecule type" value="Genomic_DNA"/>
</dbReference>
<organism evidence="12 13">
    <name type="scientific">Phragmitibacter flavus</name>
    <dbReference type="NCBI Taxonomy" id="2576071"/>
    <lineage>
        <taxon>Bacteria</taxon>
        <taxon>Pseudomonadati</taxon>
        <taxon>Verrucomicrobiota</taxon>
        <taxon>Verrucomicrobiia</taxon>
        <taxon>Verrucomicrobiales</taxon>
        <taxon>Verrucomicrobiaceae</taxon>
        <taxon>Phragmitibacter</taxon>
    </lineage>
</organism>
<dbReference type="InterPro" id="IPR002081">
    <property type="entry name" value="Cryptochrome/DNA_photolyase_1"/>
</dbReference>
<dbReference type="AlphaFoldDB" id="A0A5R8KA68"/>
<dbReference type="InterPro" id="IPR014729">
    <property type="entry name" value="Rossmann-like_a/b/a_fold"/>
</dbReference>
<keyword evidence="13" id="KW-1185">Reference proteome</keyword>
<dbReference type="Gene3D" id="1.25.40.80">
    <property type="match status" value="1"/>
</dbReference>
<dbReference type="GO" id="GO:0003904">
    <property type="term" value="F:deoxyribodipyrimidine photo-lyase activity"/>
    <property type="evidence" value="ECO:0007669"/>
    <property type="project" value="UniProtKB-EC"/>
</dbReference>
<evidence type="ECO:0000256" key="1">
    <source>
        <dbReference type="ARBA" id="ARBA00001932"/>
    </source>
</evidence>
<comment type="catalytic activity">
    <reaction evidence="7">
        <text>cyclobutadipyrimidine (in DNA) = 2 pyrimidine residues (in DNA).</text>
        <dbReference type="EC" id="4.1.99.3"/>
    </reaction>
</comment>
<dbReference type="OrthoDB" id="9772484at2"/>
<feature type="site" description="Electron transfer via tryptophanyl radical" evidence="9">
    <location>
        <position position="310"/>
    </location>
</feature>
<reference evidence="12 13" key="1">
    <citation type="submission" date="2019-05" db="EMBL/GenBank/DDBJ databases">
        <title>Verrucobacter flavum gen. nov., sp. nov. a new member of the family Verrucomicrobiaceae.</title>
        <authorList>
            <person name="Szuroczki S."/>
            <person name="Abbaszade G."/>
            <person name="Szabo A."/>
            <person name="Felfoldi T."/>
            <person name="Schumann P."/>
            <person name="Boka K."/>
            <person name="Keki Z."/>
            <person name="Toumi M."/>
            <person name="Toth E."/>
        </authorList>
    </citation>
    <scope>NUCLEOTIDE SEQUENCE [LARGE SCALE GENOMIC DNA]</scope>
    <source>
        <strain evidence="12 13">MG-N-17</strain>
    </source>
</reference>
<keyword evidence="12" id="KW-0456">Lyase</keyword>
<keyword evidence="4 8" id="KW-0285">Flavoprotein</keyword>
<sequence>MKKYKTSLHWFRRDLRLVDNAGLWNAQQMSEQVVPVYVLSDWKKKHDWTGPNRQAFLCGNLQSLAKNLEAIGSRLVLRCGSAERELEKLLKETKAEALFVNRDPDPFGKEVEGKVKEVCERMGVAFHSFKDAVLHEADEVVKGDGSAYRVYTPYSKVWLGLAKPEPLPRVKSLGNAVGDNVKSEALPTLAHWGLEESGAELPEAGERAARERMKNFVGSRRLPEYAEKRNVPFGMHSSGLSPDLRYGLIGIRELYARCRKKAEEMSTGERKGVETYVKELGWREFYMAVLHFWPEVLETDFNPEFRNVRWDSDEALFEAWKAGMTGFPMVDAGMRQLLATGWMHNRLRMIVAMFLTKDLHCHWRLGESFFMQQLIDGEIASNNGGWQWSAGTGADAAPYFRIQNPWLQGKRFDPDGMYIKKWIPELKDVPVERLHEPAKLRLAKDYPLPIVDHHAERDKTLERFKQGKEKR</sequence>
<evidence type="ECO:0000313" key="13">
    <source>
        <dbReference type="Proteomes" id="UP000306196"/>
    </source>
</evidence>
<dbReference type="PRINTS" id="PR00147">
    <property type="entry name" value="DNAPHOTLYASE"/>
</dbReference>
<feature type="binding site" evidence="8">
    <location>
        <begin position="279"/>
        <end position="286"/>
    </location>
    <ligand>
        <name>FAD</name>
        <dbReference type="ChEBI" id="CHEBI:57692"/>
    </ligand>
</feature>
<feature type="site" description="Electron transfer via tryptophanyl radical" evidence="9">
    <location>
        <position position="386"/>
    </location>
</feature>
<comment type="cofactor">
    <cofactor evidence="1">
        <name>(6R)-5,10-methylene-5,6,7,8-tetrahydrofolate</name>
        <dbReference type="ChEBI" id="CHEBI:15636"/>
    </cofactor>
</comment>
<evidence type="ECO:0000256" key="10">
    <source>
        <dbReference type="RuleBase" id="RU004182"/>
    </source>
</evidence>
<feature type="domain" description="Photolyase/cryptochrome alpha/beta" evidence="11">
    <location>
        <begin position="5"/>
        <end position="134"/>
    </location>
</feature>
<dbReference type="SUPFAM" id="SSF48173">
    <property type="entry name" value="Cryptochrome/photolyase FAD-binding domain"/>
    <property type="match status" value="1"/>
</dbReference>
<evidence type="ECO:0000256" key="4">
    <source>
        <dbReference type="ARBA" id="ARBA00022630"/>
    </source>
</evidence>
<evidence type="ECO:0000256" key="3">
    <source>
        <dbReference type="ARBA" id="ARBA00014046"/>
    </source>
</evidence>
<dbReference type="GO" id="GO:0003677">
    <property type="term" value="F:DNA binding"/>
    <property type="evidence" value="ECO:0007669"/>
    <property type="project" value="TreeGrafter"/>
</dbReference>
<dbReference type="EC" id="4.1.99.3" evidence="2"/>
<name>A0A5R8KA68_9BACT</name>
<evidence type="ECO:0000313" key="12">
    <source>
        <dbReference type="EMBL" id="TLD69196.1"/>
    </source>
</evidence>
<feature type="binding site" evidence="8">
    <location>
        <position position="276"/>
    </location>
    <ligand>
        <name>FAD</name>
        <dbReference type="ChEBI" id="CHEBI:57692"/>
    </ligand>
</feature>
<gene>
    <name evidence="12" type="ORF">FEM03_19035</name>
</gene>
<accession>A0A5R8KA68</accession>
<dbReference type="GO" id="GO:0071949">
    <property type="term" value="F:FAD binding"/>
    <property type="evidence" value="ECO:0007669"/>
    <property type="project" value="TreeGrafter"/>
</dbReference>
<evidence type="ECO:0000256" key="9">
    <source>
        <dbReference type="PIRSR" id="PIRSR602081-2"/>
    </source>
</evidence>
<dbReference type="InterPro" id="IPR036155">
    <property type="entry name" value="Crypto/Photolyase_N_sf"/>
</dbReference>
<dbReference type="InterPro" id="IPR005101">
    <property type="entry name" value="Cryptochr/Photolyase_FAD-bd"/>
</dbReference>
<dbReference type="InterPro" id="IPR018394">
    <property type="entry name" value="DNA_photolyase_1_CS_C"/>
</dbReference>
<dbReference type="PANTHER" id="PTHR11455:SF9">
    <property type="entry name" value="CRYPTOCHROME CIRCADIAN CLOCK 5 ISOFORM X1"/>
    <property type="match status" value="1"/>
</dbReference>
<feature type="binding site" evidence="8">
    <location>
        <begin position="237"/>
        <end position="241"/>
    </location>
    <ligand>
        <name>FAD</name>
        <dbReference type="ChEBI" id="CHEBI:57692"/>
    </ligand>
</feature>
<evidence type="ECO:0000256" key="6">
    <source>
        <dbReference type="ARBA" id="ARBA00022991"/>
    </source>
</evidence>
<keyword evidence="6 10" id="KW-0157">Chromophore</keyword>
<dbReference type="Pfam" id="PF03441">
    <property type="entry name" value="FAD_binding_7"/>
    <property type="match status" value="1"/>
</dbReference>
<feature type="binding site" evidence="8">
    <location>
        <position position="225"/>
    </location>
    <ligand>
        <name>FAD</name>
        <dbReference type="ChEBI" id="CHEBI:57692"/>
    </ligand>
</feature>
<comment type="cofactor">
    <cofactor evidence="8">
        <name>FAD</name>
        <dbReference type="ChEBI" id="CHEBI:57692"/>
    </cofactor>
    <text evidence="8">Binds 1 FAD per subunit.</text>
</comment>
<dbReference type="GO" id="GO:0000719">
    <property type="term" value="P:photoreactive repair"/>
    <property type="evidence" value="ECO:0007669"/>
    <property type="project" value="UniProtKB-ARBA"/>
</dbReference>
<evidence type="ECO:0000256" key="5">
    <source>
        <dbReference type="ARBA" id="ARBA00022827"/>
    </source>
</evidence>
<dbReference type="PANTHER" id="PTHR11455">
    <property type="entry name" value="CRYPTOCHROME"/>
    <property type="match status" value="1"/>
</dbReference>
<dbReference type="FunFam" id="1.10.579.10:FF:000003">
    <property type="entry name" value="Deoxyribodipyrimidine photo-lyase"/>
    <property type="match status" value="1"/>
</dbReference>
<dbReference type="InterPro" id="IPR006050">
    <property type="entry name" value="DNA_photolyase_N"/>
</dbReference>
<evidence type="ECO:0000256" key="2">
    <source>
        <dbReference type="ARBA" id="ARBA00013149"/>
    </source>
</evidence>